<keyword evidence="1" id="KW-0732">Signal</keyword>
<dbReference type="EMBL" id="VJZD01000001">
    <property type="protein sequence ID" value="MPY29847.1"/>
    <property type="molecule type" value="Genomic_DNA"/>
</dbReference>
<reference evidence="2 3" key="1">
    <citation type="submission" date="2019-07" db="EMBL/GenBank/DDBJ databases">
        <title>New species of Amycolatopsis and Streptomyces.</title>
        <authorList>
            <person name="Duangmal K."/>
            <person name="Teo W.F.A."/>
            <person name="Lipun K."/>
        </authorList>
    </citation>
    <scope>NUCLEOTIDE SEQUENCE [LARGE SCALE GENOMIC DNA]</scope>
    <source>
        <strain evidence="2 3">NBRC 109810</strain>
    </source>
</reference>
<feature type="chain" id="PRO_5025007664" evidence="1">
    <location>
        <begin position="29"/>
        <end position="169"/>
    </location>
</feature>
<dbReference type="OrthoDB" id="4228293at2"/>
<gene>
    <name evidence="2" type="ORF">FNH09_00380</name>
</gene>
<sequence>MRGHSRRALSKILLLVSLLGLTVPTATASASTAAPIVHRRTLELALSGTLSTTPEPVDIVGRIRISVVTVANRGGGGTATITSQLRNTTGVGRTTGGFYRFVGSDRNIVAWPPDPVSPLTVLPRFLKISPPGSFVPPNPIRPVHVHTTVLSDGSIDSISADLPESGPDH</sequence>
<comment type="caution">
    <text evidence="2">The sequence shown here is derived from an EMBL/GenBank/DDBJ whole genome shotgun (WGS) entry which is preliminary data.</text>
</comment>
<evidence type="ECO:0000256" key="1">
    <source>
        <dbReference type="SAM" id="SignalP"/>
    </source>
</evidence>
<evidence type="ECO:0000313" key="3">
    <source>
        <dbReference type="Proteomes" id="UP000325849"/>
    </source>
</evidence>
<protein>
    <submittedName>
        <fullName evidence="2">Uncharacterized protein</fullName>
    </submittedName>
</protein>
<dbReference type="AlphaFoldDB" id="A0A5N8V3X2"/>
<dbReference type="Proteomes" id="UP000325849">
    <property type="component" value="Unassembled WGS sequence"/>
</dbReference>
<name>A0A5N8V3X2_9ACTN</name>
<organism evidence="2 3">
    <name type="scientific">Streptomyces adustus</name>
    <dbReference type="NCBI Taxonomy" id="1609272"/>
    <lineage>
        <taxon>Bacteria</taxon>
        <taxon>Bacillati</taxon>
        <taxon>Actinomycetota</taxon>
        <taxon>Actinomycetes</taxon>
        <taxon>Kitasatosporales</taxon>
        <taxon>Streptomycetaceae</taxon>
        <taxon>Streptomyces</taxon>
    </lineage>
</organism>
<feature type="signal peptide" evidence="1">
    <location>
        <begin position="1"/>
        <end position="28"/>
    </location>
</feature>
<keyword evidence="3" id="KW-1185">Reference proteome</keyword>
<proteinExistence type="predicted"/>
<evidence type="ECO:0000313" key="2">
    <source>
        <dbReference type="EMBL" id="MPY29847.1"/>
    </source>
</evidence>
<accession>A0A5N8V3X2</accession>
<dbReference type="RefSeq" id="WP_152883825.1">
    <property type="nucleotide sequence ID" value="NZ_VJZD01000001.1"/>
</dbReference>